<dbReference type="AlphaFoldDB" id="A0A1L5BUQ3"/>
<feature type="region of interest" description="Disordered" evidence="1">
    <location>
        <begin position="27"/>
        <end position="66"/>
    </location>
</feature>
<keyword evidence="2" id="KW-0614">Plasmid</keyword>
<dbReference type="Proteomes" id="UP000004550">
    <property type="component" value="Plasmid pSRL2"/>
</dbReference>
<feature type="compositionally biased region" description="Polar residues" evidence="1">
    <location>
        <begin position="32"/>
        <end position="48"/>
    </location>
</feature>
<proteinExistence type="predicted"/>
<reference evidence="2 3" key="1">
    <citation type="journal article" date="2012" name="J. Bacteriol.">
        <title>Genome sequence of Sphingobium indicum B90A, a hexachlorocyclohexane-degrading bacterium.</title>
        <authorList>
            <person name="Anand S."/>
            <person name="Sangwan N."/>
            <person name="Lata P."/>
            <person name="Kaur J."/>
            <person name="Dua A."/>
            <person name="Singh A.K."/>
            <person name="Verma M."/>
            <person name="Kaur J."/>
            <person name="Khurana J.P."/>
            <person name="Khurana P."/>
            <person name="Mathur S."/>
            <person name="Lal R."/>
        </authorList>
    </citation>
    <scope>NUCLEOTIDE SEQUENCE [LARGE SCALE GENOMIC DNA]</scope>
    <source>
        <strain evidence="3">DSM 16412 / CCM 7286 / MTCC 6364 / B90A</strain>
        <plasmid evidence="2">pSRL2</plasmid>
    </source>
</reference>
<organism evidence="2 3">
    <name type="scientific">Sphingobium indicum (strain DSM 16412 / CCM 7286 / MTCC 6364 / B90A)</name>
    <dbReference type="NCBI Taxonomy" id="861109"/>
    <lineage>
        <taxon>Bacteria</taxon>
        <taxon>Pseudomonadati</taxon>
        <taxon>Pseudomonadota</taxon>
        <taxon>Alphaproteobacteria</taxon>
        <taxon>Sphingomonadales</taxon>
        <taxon>Sphingomonadaceae</taxon>
        <taxon>Sphingobium</taxon>
    </lineage>
</organism>
<gene>
    <name evidence="2" type="ORF">SIDU_18165</name>
</gene>
<sequence length="66" mass="6710">MSPGIIIAAIGSSARPAGNREAVRAIPMPAPESSQPQASRISTASATSEIKRCRASTTPHIGIVSP</sequence>
<dbReference type="EMBL" id="CP013072">
    <property type="protein sequence ID" value="APL96580.1"/>
    <property type="molecule type" value="Genomic_DNA"/>
</dbReference>
<accession>A0A1L5BUQ3</accession>
<evidence type="ECO:0000313" key="3">
    <source>
        <dbReference type="Proteomes" id="UP000004550"/>
    </source>
</evidence>
<evidence type="ECO:0000256" key="1">
    <source>
        <dbReference type="SAM" id="MobiDB-lite"/>
    </source>
</evidence>
<evidence type="ECO:0000313" key="2">
    <source>
        <dbReference type="EMBL" id="APL96580.1"/>
    </source>
</evidence>
<dbReference type="KEGG" id="sinb:SIDU_18165"/>
<name>A0A1L5BUQ3_SPHIB</name>
<geneLocation type="plasmid" evidence="2 3">
    <name>pSRL2</name>
</geneLocation>
<protein>
    <submittedName>
        <fullName evidence="2">Uncharacterized protein</fullName>
    </submittedName>
</protein>